<reference evidence="3 4" key="1">
    <citation type="submission" date="2012-11" db="EMBL/GenBank/DDBJ databases">
        <title>Genome assembly of Thiorhodococcus sp. AK35.</title>
        <authorList>
            <person name="Nupur N."/>
            <person name="Khatri I."/>
            <person name="Subramanian S."/>
            <person name="Pinnaka A."/>
        </authorList>
    </citation>
    <scope>NUCLEOTIDE SEQUENCE [LARGE SCALE GENOMIC DNA]</scope>
    <source>
        <strain evidence="3 4">AK35</strain>
    </source>
</reference>
<proteinExistence type="predicted"/>
<dbReference type="PANTHER" id="PTHR22946:SF12">
    <property type="entry name" value="CONIDIAL PIGMENT BIOSYNTHESIS PROTEIN AYG1 (AFU_ORTHOLOGUE AFUA_2G17550)"/>
    <property type="match status" value="1"/>
</dbReference>
<keyword evidence="1" id="KW-0378">Hydrolase</keyword>
<comment type="caution">
    <text evidence="3">The sequence shown here is derived from an EMBL/GenBank/DDBJ whole genome shotgun (WGS) entry which is preliminary data.</text>
</comment>
<dbReference type="PATRIC" id="fig|1249627.3.peg.2261"/>
<accession>W9VG13</accession>
<dbReference type="InterPro" id="IPR029058">
    <property type="entry name" value="AB_hydrolase_fold"/>
</dbReference>
<evidence type="ECO:0008006" key="5">
    <source>
        <dbReference type="Google" id="ProtNLM"/>
    </source>
</evidence>
<protein>
    <recommendedName>
        <fullName evidence="5">AB hydrolase-1 domain-containing protein</fullName>
    </recommendedName>
</protein>
<evidence type="ECO:0000256" key="1">
    <source>
        <dbReference type="ARBA" id="ARBA00022801"/>
    </source>
</evidence>
<evidence type="ECO:0000313" key="3">
    <source>
        <dbReference type="EMBL" id="EXJ14977.1"/>
    </source>
</evidence>
<dbReference type="SUPFAM" id="SSF53474">
    <property type="entry name" value="alpha/beta-Hydrolases"/>
    <property type="match status" value="1"/>
</dbReference>
<dbReference type="STRING" id="1249627.D779_1941"/>
<organism evidence="3 4">
    <name type="scientific">Imhoffiella purpurea</name>
    <dbReference type="NCBI Taxonomy" id="1249627"/>
    <lineage>
        <taxon>Bacteria</taxon>
        <taxon>Pseudomonadati</taxon>
        <taxon>Pseudomonadota</taxon>
        <taxon>Gammaproteobacteria</taxon>
        <taxon>Chromatiales</taxon>
        <taxon>Chromatiaceae</taxon>
        <taxon>Imhoffiella</taxon>
    </lineage>
</organism>
<gene>
    <name evidence="3" type="ORF">D779_1941</name>
</gene>
<dbReference type="Pfam" id="PF06500">
    <property type="entry name" value="FrsA-like"/>
    <property type="match status" value="1"/>
</dbReference>
<sequence>MPMRRKPLLPLVAVLALSVLGTPADAAENSPPAPTARPKLVFEDITFDYELQRNIGYAVAGGADINECLFTAHSIVPGDGDSWFDAWNGLARRIHAEAAEALNKRHRVSARKALLRASNYYRTAAFFLHGDPADPRIADSARLSRETFQQAAALMSRPLERIRIPYEDTTLPGYFLQPDRTAAPKKTLLLQTGFDGTGEELYFTAVFALERGYNVLIFEGPGQGAALLEQGLHFRKDWEKVVAPVVDYALSRPEVDPGKVALMGLSMGGFLAPRAAVFEHRLAACVANPGQFDLYGAKRPSPEAWKQMLSDPDAANRALRAQMEKSLGFRWWIENGLFTTGAATPLDFMKLWGEFTLSDLVQEIRCPTLVIGSNGDHFLTLEDSRALYDKLRSPKTFLAFLGDHQANQHCQVGGMSVGMARILDWLDEVLQPLHAAE</sequence>
<dbReference type="InterPro" id="IPR010520">
    <property type="entry name" value="FrsA-like"/>
</dbReference>
<evidence type="ECO:0000256" key="2">
    <source>
        <dbReference type="SAM" id="SignalP"/>
    </source>
</evidence>
<dbReference type="Proteomes" id="UP000019460">
    <property type="component" value="Unassembled WGS sequence"/>
</dbReference>
<name>W9VG13_9GAMM</name>
<dbReference type="EMBL" id="AONC01000031">
    <property type="protein sequence ID" value="EXJ14977.1"/>
    <property type="molecule type" value="Genomic_DNA"/>
</dbReference>
<dbReference type="Gene3D" id="3.40.50.1820">
    <property type="entry name" value="alpha/beta hydrolase"/>
    <property type="match status" value="1"/>
</dbReference>
<keyword evidence="2" id="KW-0732">Signal</keyword>
<dbReference type="PANTHER" id="PTHR22946">
    <property type="entry name" value="DIENELACTONE HYDROLASE DOMAIN-CONTAINING PROTEIN-RELATED"/>
    <property type="match status" value="1"/>
</dbReference>
<feature type="signal peptide" evidence="2">
    <location>
        <begin position="1"/>
        <end position="26"/>
    </location>
</feature>
<evidence type="ECO:0000313" key="4">
    <source>
        <dbReference type="Proteomes" id="UP000019460"/>
    </source>
</evidence>
<dbReference type="AlphaFoldDB" id="W9VG13"/>
<dbReference type="eggNOG" id="COG1073">
    <property type="taxonomic scope" value="Bacteria"/>
</dbReference>
<dbReference type="Gene3D" id="1.20.1440.110">
    <property type="entry name" value="acylaminoacyl peptidase"/>
    <property type="match status" value="1"/>
</dbReference>
<feature type="chain" id="PRO_5004931242" description="AB hydrolase-1 domain-containing protein" evidence="2">
    <location>
        <begin position="27"/>
        <end position="437"/>
    </location>
</feature>
<dbReference type="InterPro" id="IPR050261">
    <property type="entry name" value="FrsA_esterase"/>
</dbReference>
<keyword evidence="4" id="KW-1185">Reference proteome</keyword>